<evidence type="ECO:0000313" key="7">
    <source>
        <dbReference type="Proteomes" id="UP000244855"/>
    </source>
</evidence>
<dbReference type="InterPro" id="IPR050416">
    <property type="entry name" value="FAD-linked_Oxidoreductase"/>
</dbReference>
<organism evidence="6 7">
    <name type="scientific">Periconia macrospinosa</name>
    <dbReference type="NCBI Taxonomy" id="97972"/>
    <lineage>
        <taxon>Eukaryota</taxon>
        <taxon>Fungi</taxon>
        <taxon>Dikarya</taxon>
        <taxon>Ascomycota</taxon>
        <taxon>Pezizomycotina</taxon>
        <taxon>Dothideomycetes</taxon>
        <taxon>Pleosporomycetidae</taxon>
        <taxon>Pleosporales</taxon>
        <taxon>Massarineae</taxon>
        <taxon>Periconiaceae</taxon>
        <taxon>Periconia</taxon>
    </lineage>
</organism>
<comment type="similarity">
    <text evidence="1">Belongs to the oxygen-dependent FAD-linked oxidoreductase family.</text>
</comment>
<proteinExistence type="inferred from homology"/>
<dbReference type="Gene3D" id="3.30.465.10">
    <property type="match status" value="1"/>
</dbReference>
<dbReference type="InterPro" id="IPR016169">
    <property type="entry name" value="FAD-bd_PCMH_sub2"/>
</dbReference>
<dbReference type="PROSITE" id="PS51387">
    <property type="entry name" value="FAD_PCMH"/>
    <property type="match status" value="1"/>
</dbReference>
<gene>
    <name evidence="6" type="ORF">DM02DRAFT_656014</name>
</gene>
<evidence type="ECO:0000256" key="2">
    <source>
        <dbReference type="ARBA" id="ARBA00022630"/>
    </source>
</evidence>
<dbReference type="InterPro" id="IPR036318">
    <property type="entry name" value="FAD-bd_PCMH-like_sf"/>
</dbReference>
<keyword evidence="4" id="KW-0560">Oxidoreductase</keyword>
<reference evidence="6 7" key="1">
    <citation type="journal article" date="2018" name="Sci. Rep.">
        <title>Comparative genomics provides insights into the lifestyle and reveals functional heterogeneity of dark septate endophytic fungi.</title>
        <authorList>
            <person name="Knapp D.G."/>
            <person name="Nemeth J.B."/>
            <person name="Barry K."/>
            <person name="Hainaut M."/>
            <person name="Henrissat B."/>
            <person name="Johnson J."/>
            <person name="Kuo A."/>
            <person name="Lim J.H.P."/>
            <person name="Lipzen A."/>
            <person name="Nolan M."/>
            <person name="Ohm R.A."/>
            <person name="Tamas L."/>
            <person name="Grigoriev I.V."/>
            <person name="Spatafora J.W."/>
            <person name="Nagy L.G."/>
            <person name="Kovacs G.M."/>
        </authorList>
    </citation>
    <scope>NUCLEOTIDE SEQUENCE [LARGE SCALE GENOMIC DNA]</scope>
    <source>
        <strain evidence="6 7">DSE2036</strain>
    </source>
</reference>
<dbReference type="EMBL" id="KZ805384">
    <property type="protein sequence ID" value="PVH99839.1"/>
    <property type="molecule type" value="Genomic_DNA"/>
</dbReference>
<evidence type="ECO:0000259" key="5">
    <source>
        <dbReference type="PROSITE" id="PS51387"/>
    </source>
</evidence>
<dbReference type="AlphaFoldDB" id="A0A2V1DR92"/>
<dbReference type="GO" id="GO:0016491">
    <property type="term" value="F:oxidoreductase activity"/>
    <property type="evidence" value="ECO:0007669"/>
    <property type="project" value="UniProtKB-KW"/>
</dbReference>
<evidence type="ECO:0000256" key="3">
    <source>
        <dbReference type="ARBA" id="ARBA00022827"/>
    </source>
</evidence>
<sequence length="339" mass="36988">MRQLTGVTVDAKNVVSIAAGETWAGVYTILEGKRSRCQHRTQPLANITGGLSYFSESTGFVCDNVINFEVVLSIGEIVQANKSSNVDLFRALKGGTTNFGIVTPFDFPAFHQGEMWGGALYYPSTTYASIVQSFYDLASSLEPDRNVHLIAATAYSPLGPVNVVNVYYAKPTSNSPSLTPFAAIQPQLANTLREDSLLGFANEQSAFSTNGARQLFFTTSIKLDKQLMLDMEGLYHETIEAIKAVLGLTLSMVFQPLTKHLLLESAAHGPNSLGLSLDDRPLVITLLNSVHTNAADDSKVVNAVTGLLQKIDDLARQRGLGKRYRFMNHAYRTEDVIES</sequence>
<dbReference type="Proteomes" id="UP000244855">
    <property type="component" value="Unassembled WGS sequence"/>
</dbReference>
<dbReference type="OrthoDB" id="2151789at2759"/>
<keyword evidence="3" id="KW-0274">FAD</keyword>
<dbReference type="InterPro" id="IPR016166">
    <property type="entry name" value="FAD-bd_PCMH"/>
</dbReference>
<evidence type="ECO:0000256" key="1">
    <source>
        <dbReference type="ARBA" id="ARBA00005466"/>
    </source>
</evidence>
<dbReference type="STRING" id="97972.A0A2V1DR92"/>
<dbReference type="SUPFAM" id="SSF56176">
    <property type="entry name" value="FAD-binding/transporter-associated domain-like"/>
    <property type="match status" value="1"/>
</dbReference>
<name>A0A2V1DR92_9PLEO</name>
<feature type="domain" description="FAD-binding PCMH-type" evidence="5">
    <location>
        <begin position="1"/>
        <end position="112"/>
    </location>
</feature>
<keyword evidence="7" id="KW-1185">Reference proteome</keyword>
<evidence type="ECO:0000256" key="4">
    <source>
        <dbReference type="ARBA" id="ARBA00023002"/>
    </source>
</evidence>
<dbReference type="PANTHER" id="PTHR42973:SF22">
    <property type="entry name" value="FAD-BINDING PCMH-TYPE DOMAIN-CONTAINING PROTEIN-RELATED"/>
    <property type="match status" value="1"/>
</dbReference>
<accession>A0A2V1DR92</accession>
<dbReference type="GO" id="GO:0071949">
    <property type="term" value="F:FAD binding"/>
    <property type="evidence" value="ECO:0007669"/>
    <property type="project" value="InterPro"/>
</dbReference>
<dbReference type="PANTHER" id="PTHR42973">
    <property type="entry name" value="BINDING OXIDOREDUCTASE, PUTATIVE (AFU_ORTHOLOGUE AFUA_1G17690)-RELATED"/>
    <property type="match status" value="1"/>
</dbReference>
<keyword evidence="2" id="KW-0285">Flavoprotein</keyword>
<protein>
    <recommendedName>
        <fullName evidence="5">FAD-binding PCMH-type domain-containing protein</fullName>
    </recommendedName>
</protein>
<dbReference type="Gene3D" id="3.40.462.20">
    <property type="match status" value="1"/>
</dbReference>
<evidence type="ECO:0000313" key="6">
    <source>
        <dbReference type="EMBL" id="PVH99839.1"/>
    </source>
</evidence>